<comment type="caution">
    <text evidence="15">The sequence shown here is derived from an EMBL/GenBank/DDBJ whole genome shotgun (WGS) entry which is preliminary data.</text>
</comment>
<keyword evidence="7" id="KW-1015">Disulfide bond</keyword>
<name>A0A2H5PQ04_CITUN</name>
<dbReference type="Gene3D" id="2.160.20.10">
    <property type="entry name" value="Single-stranded right-handed beta-helix, Pectin lyase-like"/>
    <property type="match status" value="1"/>
</dbReference>
<dbReference type="InterPro" id="IPR006501">
    <property type="entry name" value="Pectinesterase_inhib_dom"/>
</dbReference>
<gene>
    <name evidence="15" type="ORF">CUMW_156710</name>
</gene>
<comment type="catalytic activity">
    <reaction evidence="9">
        <text>[(1-&gt;4)-alpha-D-galacturonosyl methyl ester](n) + n H2O = [(1-&gt;4)-alpha-D-galacturonosyl](n) + n methanol + n H(+)</text>
        <dbReference type="Rhea" id="RHEA:22380"/>
        <dbReference type="Rhea" id="RHEA-COMP:14570"/>
        <dbReference type="Rhea" id="RHEA-COMP:14573"/>
        <dbReference type="ChEBI" id="CHEBI:15377"/>
        <dbReference type="ChEBI" id="CHEBI:15378"/>
        <dbReference type="ChEBI" id="CHEBI:17790"/>
        <dbReference type="ChEBI" id="CHEBI:140522"/>
        <dbReference type="ChEBI" id="CHEBI:140523"/>
        <dbReference type="EC" id="3.1.1.11"/>
    </reaction>
</comment>
<keyword evidence="6" id="KW-0063">Aspartyl esterase</keyword>
<feature type="compositionally biased region" description="Basic and acidic residues" evidence="12">
    <location>
        <begin position="622"/>
        <end position="632"/>
    </location>
</feature>
<sequence length="756" mass="86191">MHQEDIEKIGKNRIAFVMFASIFLVVMVVVATVSIGRRPNNGKSEVDVSSQSHDQVSASMKAIKTVCQPTDYQKQCVESLQTESGNTTDPKELIRAAFQVAKKHVAAAAKRSRTLKQLEKDPRASLALEDCNELMDEAIEDLQRSFEELGKSDRQARYKMGPMINNLKTWLSSTITYQETCLDGFENTTGEAGVKMREILKTSIELTINAIAMVSKISSILGNLDINREINLGSSHHRGLIENNAKVLGHGGIHVLEHGDLYPSWLGPRNRRLLGLIDQAQFKPDVVVAKDGSGNCTTINEALNFIPKKSNKTTTIYIKEGIYQEKVYLNRSMARVFMIGDGMYKTRITGNLNYVDGTPTMHTATVSVLGEFFMAKNIGFENSAGPEKHQAVALRVDADMSIFYNCSMDGYQDTLYTHAKRQYYRDCTITGTIDFIFGDGSAFFQNCKIIVRKPLDNQHCIVTAQGRNVTHQPTAIVIQNSSIIADHVYWPVRNKIKSYLGRPWRIHSRTVIMETFIDDLIQPQGWLPWEGEFGIHTCFYAEYGNYGPGANKTGRVTWQGVKSIDRLEEAFEFTAGKFFDGDDWIKPRGHPRWRLHRPLCPHSSSSDTSSSSHRRRRRRSRRDRERDRESLKIRKKPRSQTKRRRRRHNSSDSYSSQSDSSRSDNSSDSEHESHSKRHKKSDRPKKTKEKDRSKGHRHKRHKQKVKEFLRREKGDGVRRSAVSGKKILLKLDKSKEDKEAESKRNELLKFLNANFD</sequence>
<evidence type="ECO:0000256" key="1">
    <source>
        <dbReference type="ARBA" id="ARBA00005184"/>
    </source>
</evidence>
<evidence type="ECO:0000256" key="13">
    <source>
        <dbReference type="SAM" id="Phobius"/>
    </source>
</evidence>
<comment type="similarity">
    <text evidence="3">In the C-terminal section; belongs to the pectinesterase family.</text>
</comment>
<dbReference type="NCBIfam" id="TIGR01614">
    <property type="entry name" value="PME_inhib"/>
    <property type="match status" value="1"/>
</dbReference>
<evidence type="ECO:0000313" key="16">
    <source>
        <dbReference type="Proteomes" id="UP000236630"/>
    </source>
</evidence>
<dbReference type="Pfam" id="PF04043">
    <property type="entry name" value="PMEI"/>
    <property type="match status" value="1"/>
</dbReference>
<dbReference type="GO" id="GO:0004857">
    <property type="term" value="F:enzyme inhibitor activity"/>
    <property type="evidence" value="ECO:0007669"/>
    <property type="project" value="InterPro"/>
</dbReference>
<feature type="compositionally biased region" description="Low complexity" evidence="12">
    <location>
        <begin position="602"/>
        <end position="611"/>
    </location>
</feature>
<evidence type="ECO:0000256" key="6">
    <source>
        <dbReference type="ARBA" id="ARBA00023085"/>
    </source>
</evidence>
<accession>A0A2H5PQ04</accession>
<keyword evidence="13" id="KW-0472">Membrane</keyword>
<dbReference type="InterPro" id="IPR011050">
    <property type="entry name" value="Pectin_lyase_fold/virulence"/>
</dbReference>
<evidence type="ECO:0000256" key="11">
    <source>
        <dbReference type="PROSITE-ProRule" id="PRU10040"/>
    </source>
</evidence>
<dbReference type="InterPro" id="IPR018040">
    <property type="entry name" value="Pectinesterase_Tyr_AS"/>
</dbReference>
<evidence type="ECO:0000256" key="2">
    <source>
        <dbReference type="ARBA" id="ARBA00006027"/>
    </source>
</evidence>
<dbReference type="UniPathway" id="UPA00545">
    <property type="reaction ID" value="UER00823"/>
</dbReference>
<evidence type="ECO:0000313" key="15">
    <source>
        <dbReference type="EMBL" id="GAY54439.1"/>
    </source>
</evidence>
<keyword evidence="5" id="KW-0378">Hydrolase</keyword>
<dbReference type="InterPro" id="IPR033131">
    <property type="entry name" value="Pectinesterase_Asp_AS"/>
</dbReference>
<feature type="compositionally biased region" description="Basic residues" evidence="12">
    <location>
        <begin position="612"/>
        <end position="621"/>
    </location>
</feature>
<evidence type="ECO:0000256" key="12">
    <source>
        <dbReference type="SAM" id="MobiDB-lite"/>
    </source>
</evidence>
<feature type="domain" description="Pectinesterase inhibitor" evidence="14">
    <location>
        <begin position="58"/>
        <end position="213"/>
    </location>
</feature>
<feature type="compositionally biased region" description="Basic and acidic residues" evidence="12">
    <location>
        <begin position="705"/>
        <end position="718"/>
    </location>
</feature>
<evidence type="ECO:0000256" key="4">
    <source>
        <dbReference type="ARBA" id="ARBA00013229"/>
    </source>
</evidence>
<feature type="region of interest" description="Disordered" evidence="12">
    <location>
        <begin position="595"/>
        <end position="725"/>
    </location>
</feature>
<organism evidence="15 16">
    <name type="scientific">Citrus unshiu</name>
    <name type="common">Satsuma mandarin</name>
    <name type="synonym">Citrus nobilis var. unshiu</name>
    <dbReference type="NCBI Taxonomy" id="55188"/>
    <lineage>
        <taxon>Eukaryota</taxon>
        <taxon>Viridiplantae</taxon>
        <taxon>Streptophyta</taxon>
        <taxon>Embryophyta</taxon>
        <taxon>Tracheophyta</taxon>
        <taxon>Spermatophyta</taxon>
        <taxon>Magnoliopsida</taxon>
        <taxon>eudicotyledons</taxon>
        <taxon>Gunneridae</taxon>
        <taxon>Pentapetalae</taxon>
        <taxon>rosids</taxon>
        <taxon>malvids</taxon>
        <taxon>Sapindales</taxon>
        <taxon>Rutaceae</taxon>
        <taxon>Aurantioideae</taxon>
        <taxon>Citrus</taxon>
    </lineage>
</organism>
<feature type="compositionally biased region" description="Basic residues" evidence="12">
    <location>
        <begin position="633"/>
        <end position="648"/>
    </location>
</feature>
<dbReference type="PROSITE" id="PS00800">
    <property type="entry name" value="PECTINESTERASE_1"/>
    <property type="match status" value="1"/>
</dbReference>
<dbReference type="GO" id="GO:0045490">
    <property type="term" value="P:pectin catabolic process"/>
    <property type="evidence" value="ECO:0007669"/>
    <property type="project" value="UniProtKB-UniPathway"/>
</dbReference>
<evidence type="ECO:0000256" key="10">
    <source>
        <dbReference type="ARBA" id="ARBA00057335"/>
    </source>
</evidence>
<evidence type="ECO:0000256" key="5">
    <source>
        <dbReference type="ARBA" id="ARBA00022801"/>
    </source>
</evidence>
<dbReference type="Proteomes" id="UP000236630">
    <property type="component" value="Unassembled WGS sequence"/>
</dbReference>
<dbReference type="SUPFAM" id="SSF51126">
    <property type="entry name" value="Pectin lyase-like"/>
    <property type="match status" value="1"/>
</dbReference>
<evidence type="ECO:0000259" key="14">
    <source>
        <dbReference type="SMART" id="SM00856"/>
    </source>
</evidence>
<dbReference type="InterPro" id="IPR012334">
    <property type="entry name" value="Pectin_lyas_fold"/>
</dbReference>
<keyword evidence="16" id="KW-1185">Reference proteome</keyword>
<dbReference type="EMBL" id="BDQV01000104">
    <property type="protein sequence ID" value="GAY54439.1"/>
    <property type="molecule type" value="Genomic_DNA"/>
</dbReference>
<dbReference type="InterPro" id="IPR000070">
    <property type="entry name" value="Pectinesterase_cat"/>
</dbReference>
<keyword evidence="13" id="KW-0812">Transmembrane</keyword>
<dbReference type="FunFam" id="1.20.140.40:FF:000001">
    <property type="entry name" value="Pectinesterase"/>
    <property type="match status" value="1"/>
</dbReference>
<keyword evidence="8" id="KW-0325">Glycoprotein</keyword>
<feature type="active site" evidence="11">
    <location>
        <position position="434"/>
    </location>
</feature>
<evidence type="ECO:0000256" key="9">
    <source>
        <dbReference type="ARBA" id="ARBA00047928"/>
    </source>
</evidence>
<dbReference type="CDD" id="cd15798">
    <property type="entry name" value="PMEI-like_3"/>
    <property type="match status" value="1"/>
</dbReference>
<dbReference type="SMART" id="SM00856">
    <property type="entry name" value="PMEI"/>
    <property type="match status" value="1"/>
</dbReference>
<evidence type="ECO:0000256" key="3">
    <source>
        <dbReference type="ARBA" id="ARBA00007786"/>
    </source>
</evidence>
<dbReference type="AlphaFoldDB" id="A0A2H5PQ04"/>
<dbReference type="EC" id="3.1.1.11" evidence="4"/>
<dbReference type="PANTHER" id="PTHR31707">
    <property type="entry name" value="PECTINESTERASE"/>
    <property type="match status" value="1"/>
</dbReference>
<dbReference type="Gene3D" id="1.20.140.40">
    <property type="entry name" value="Invertase/pectin methylesterase inhibitor family protein"/>
    <property type="match status" value="1"/>
</dbReference>
<feature type="compositionally biased region" description="Basic residues" evidence="12">
    <location>
        <begin position="674"/>
        <end position="704"/>
    </location>
</feature>
<dbReference type="STRING" id="55188.A0A2H5PQ04"/>
<evidence type="ECO:0000256" key="7">
    <source>
        <dbReference type="ARBA" id="ARBA00023157"/>
    </source>
</evidence>
<reference evidence="15 16" key="1">
    <citation type="journal article" date="2017" name="Front. Genet.">
        <title>Draft sequencing of the heterozygous diploid genome of Satsuma (Citrus unshiu Marc.) using a hybrid assembly approach.</title>
        <authorList>
            <person name="Shimizu T."/>
            <person name="Tanizawa Y."/>
            <person name="Mochizuki T."/>
            <person name="Nagasaki H."/>
            <person name="Yoshioka T."/>
            <person name="Toyoda A."/>
            <person name="Fujiyama A."/>
            <person name="Kaminuma E."/>
            <person name="Nakamura Y."/>
        </authorList>
    </citation>
    <scope>NUCLEOTIDE SEQUENCE [LARGE SCALE GENOMIC DNA]</scope>
    <source>
        <strain evidence="16">cv. Miyagawa wase</strain>
    </source>
</reference>
<feature type="compositionally biased region" description="Low complexity" evidence="12">
    <location>
        <begin position="651"/>
        <end position="666"/>
    </location>
</feature>
<evidence type="ECO:0000256" key="8">
    <source>
        <dbReference type="ARBA" id="ARBA00023180"/>
    </source>
</evidence>
<dbReference type="PROSITE" id="PS00503">
    <property type="entry name" value="PECTINESTERASE_2"/>
    <property type="match status" value="1"/>
</dbReference>
<feature type="transmembrane region" description="Helical" evidence="13">
    <location>
        <begin position="12"/>
        <end position="35"/>
    </location>
</feature>
<dbReference type="SUPFAM" id="SSF101148">
    <property type="entry name" value="Plant invertase/pectin methylesterase inhibitor"/>
    <property type="match status" value="1"/>
</dbReference>
<protein>
    <recommendedName>
        <fullName evidence="4">pectinesterase</fullName>
        <ecNumber evidence="4">3.1.1.11</ecNumber>
    </recommendedName>
</protein>
<keyword evidence="13" id="KW-1133">Transmembrane helix</keyword>
<comment type="pathway">
    <text evidence="1">Glycan metabolism; pectin degradation; 2-dehydro-3-deoxy-D-gluconate from pectin: step 1/5.</text>
</comment>
<dbReference type="GO" id="GO:0030599">
    <property type="term" value="F:pectinesterase activity"/>
    <property type="evidence" value="ECO:0007669"/>
    <property type="project" value="UniProtKB-EC"/>
</dbReference>
<comment type="function">
    <text evidence="10">Acts in the modification of cell walls via demethylesterification of cell wall pectin.</text>
</comment>
<dbReference type="FunFam" id="2.160.20.10:FF:000001">
    <property type="entry name" value="Pectinesterase"/>
    <property type="match status" value="1"/>
</dbReference>
<dbReference type="Pfam" id="PF01095">
    <property type="entry name" value="Pectinesterase"/>
    <property type="match status" value="1"/>
</dbReference>
<dbReference type="GO" id="GO:0042545">
    <property type="term" value="P:cell wall modification"/>
    <property type="evidence" value="ECO:0007669"/>
    <property type="project" value="InterPro"/>
</dbReference>
<dbReference type="InterPro" id="IPR035513">
    <property type="entry name" value="Invertase/methylesterase_inhib"/>
</dbReference>
<proteinExistence type="inferred from homology"/>
<comment type="similarity">
    <text evidence="2">In the N-terminal section; belongs to the PMEI family.</text>
</comment>